<evidence type="ECO:0000313" key="3">
    <source>
        <dbReference type="Proteomes" id="UP000642993"/>
    </source>
</evidence>
<dbReference type="PRINTS" id="PR00111">
    <property type="entry name" value="ABHYDROLASE"/>
</dbReference>
<name>A0A927JBR2_9ACTN</name>
<dbReference type="GO" id="GO:0016787">
    <property type="term" value="F:hydrolase activity"/>
    <property type="evidence" value="ECO:0007669"/>
    <property type="project" value="UniProtKB-KW"/>
</dbReference>
<dbReference type="InterPro" id="IPR000073">
    <property type="entry name" value="AB_hydrolase_1"/>
</dbReference>
<organism evidence="2 3">
    <name type="scientific">Lolliginicoccus lacisalsi</name>
    <dbReference type="NCBI Taxonomy" id="2742202"/>
    <lineage>
        <taxon>Bacteria</taxon>
        <taxon>Bacillati</taxon>
        <taxon>Actinomycetota</taxon>
        <taxon>Actinomycetes</taxon>
        <taxon>Mycobacteriales</taxon>
        <taxon>Hoyosellaceae</taxon>
        <taxon>Lolliginicoccus</taxon>
    </lineage>
</organism>
<protein>
    <submittedName>
        <fullName evidence="2">Alpha/beta hydrolase</fullName>
    </submittedName>
</protein>
<evidence type="ECO:0000259" key="1">
    <source>
        <dbReference type="Pfam" id="PF12697"/>
    </source>
</evidence>
<sequence length="278" mass="29105">MARIDQATSSDGTRIAYRVHGPGAEAAAPPLLLVHGWSQSGACWGPEVLAQLAARHRVIAMDLRGHGSSDVPREGYSDPGMWADDVEAVLAREEAMGAILVGWSYGGLVLCDYLARRGTRRAAGVVLVSAITSLGRNRPGATVGPAMKRVIPGALSEDPQEAARAFTEFGPALIPPGLPGMGAVAQALIGASLCTPPRVRGALFRRDVDHDATLRGLGIPVLFVHGTADEAVDIAAARHGHGLVPQASQSWWDGAGHALFLEDADRFVEEIEAFAGSC</sequence>
<dbReference type="InterPro" id="IPR000639">
    <property type="entry name" value="Epox_hydrolase-like"/>
</dbReference>
<dbReference type="InterPro" id="IPR029058">
    <property type="entry name" value="AB_hydrolase_fold"/>
</dbReference>
<gene>
    <name evidence="2" type="ORF">HT102_05570</name>
</gene>
<keyword evidence="2" id="KW-0378">Hydrolase</keyword>
<comment type="caution">
    <text evidence="2">The sequence shown here is derived from an EMBL/GenBank/DDBJ whole genome shotgun (WGS) entry which is preliminary data.</text>
</comment>
<reference evidence="2" key="1">
    <citation type="submission" date="2020-09" db="EMBL/GenBank/DDBJ databases">
        <title>Hoyosella lacisalsi sp. nov., a halotolerant actinobacterium isolated from soil of Lake Gudzhirganskoe.</title>
        <authorList>
            <person name="Yang Q."/>
            <person name="Guo P.Y."/>
            <person name="Liu S.W."/>
            <person name="Li F.N."/>
            <person name="Sun C.H."/>
        </authorList>
    </citation>
    <scope>NUCLEOTIDE SEQUENCE</scope>
    <source>
        <strain evidence="2">G463</strain>
    </source>
</reference>
<dbReference type="Proteomes" id="UP000642993">
    <property type="component" value="Unassembled WGS sequence"/>
</dbReference>
<dbReference type="AlphaFoldDB" id="A0A927JBR2"/>
<dbReference type="EMBL" id="JACYWE010000002">
    <property type="protein sequence ID" value="MBD8505950.1"/>
    <property type="molecule type" value="Genomic_DNA"/>
</dbReference>
<dbReference type="PANTHER" id="PTHR43194:SF2">
    <property type="entry name" value="PEROXISOMAL MEMBRANE PROTEIN LPX1"/>
    <property type="match status" value="1"/>
</dbReference>
<dbReference type="PRINTS" id="PR00412">
    <property type="entry name" value="EPOXHYDRLASE"/>
</dbReference>
<dbReference type="SUPFAM" id="SSF53474">
    <property type="entry name" value="alpha/beta-Hydrolases"/>
    <property type="match status" value="1"/>
</dbReference>
<dbReference type="PANTHER" id="PTHR43194">
    <property type="entry name" value="HYDROLASE ALPHA/BETA FOLD FAMILY"/>
    <property type="match status" value="1"/>
</dbReference>
<feature type="domain" description="AB hydrolase-1" evidence="1">
    <location>
        <begin position="31"/>
        <end position="269"/>
    </location>
</feature>
<dbReference type="Gene3D" id="3.40.50.1820">
    <property type="entry name" value="alpha/beta hydrolase"/>
    <property type="match status" value="1"/>
</dbReference>
<dbReference type="InterPro" id="IPR050228">
    <property type="entry name" value="Carboxylesterase_BioH"/>
</dbReference>
<accession>A0A927JBR2</accession>
<proteinExistence type="predicted"/>
<keyword evidence="3" id="KW-1185">Reference proteome</keyword>
<evidence type="ECO:0000313" key="2">
    <source>
        <dbReference type="EMBL" id="MBD8505950.1"/>
    </source>
</evidence>
<dbReference type="Pfam" id="PF12697">
    <property type="entry name" value="Abhydrolase_6"/>
    <property type="match status" value="1"/>
</dbReference>